<proteinExistence type="predicted"/>
<keyword evidence="2" id="KW-1185">Reference proteome</keyword>
<dbReference type="EMBL" id="JAANAS010000072">
    <property type="protein sequence ID" value="NGZ90468.1"/>
    <property type="molecule type" value="Genomic_DNA"/>
</dbReference>
<gene>
    <name evidence="1" type="ORF">G7034_09405</name>
</gene>
<reference evidence="1" key="1">
    <citation type="submission" date="2020-03" db="EMBL/GenBank/DDBJ databases">
        <title>Psychroflexus Maritimus sp. nov., isolate from marine sediment.</title>
        <authorList>
            <person name="Zhong Y.-L."/>
        </authorList>
    </citation>
    <scope>NUCLEOTIDE SEQUENCE</scope>
    <source>
        <strain evidence="1">C1</strain>
    </source>
</reference>
<sequence>MKKVLLLLLPIIFLAQCKSSSNNTETITFGYKETFKISNDEESAVVNNFIALHESIWNYQDFNLPLNKILLHEDYYIFISAAIENSEQETINQILKTEEFNFVENENSTKFSKQLLYTNNEYYIYSVIYTERVQGIPFVISWVSKDKDLITKAYQNQLFDEKIN</sequence>
<evidence type="ECO:0000313" key="1">
    <source>
        <dbReference type="EMBL" id="NGZ90468.1"/>
    </source>
</evidence>
<organism evidence="1 2">
    <name type="scientific">Psychroflexus maritimus</name>
    <dbReference type="NCBI Taxonomy" id="2714865"/>
    <lineage>
        <taxon>Bacteria</taxon>
        <taxon>Pseudomonadati</taxon>
        <taxon>Bacteroidota</taxon>
        <taxon>Flavobacteriia</taxon>
        <taxon>Flavobacteriales</taxon>
        <taxon>Flavobacteriaceae</taxon>
        <taxon>Psychroflexus</taxon>
    </lineage>
</organism>
<protein>
    <submittedName>
        <fullName evidence="1">Uncharacterized protein</fullName>
    </submittedName>
</protein>
<name>A0A967DZQ8_9FLAO</name>
<dbReference type="Proteomes" id="UP000643701">
    <property type="component" value="Unassembled WGS sequence"/>
</dbReference>
<dbReference type="AlphaFoldDB" id="A0A967DZQ8"/>
<accession>A0A967DZQ8</accession>
<dbReference type="RefSeq" id="WP_166400707.1">
    <property type="nucleotide sequence ID" value="NZ_JAANAS010000072.1"/>
</dbReference>
<comment type="caution">
    <text evidence="1">The sequence shown here is derived from an EMBL/GenBank/DDBJ whole genome shotgun (WGS) entry which is preliminary data.</text>
</comment>
<evidence type="ECO:0000313" key="2">
    <source>
        <dbReference type="Proteomes" id="UP000643701"/>
    </source>
</evidence>